<feature type="transmembrane region" description="Helical" evidence="9">
    <location>
        <begin position="146"/>
        <end position="164"/>
    </location>
</feature>
<evidence type="ECO:0000259" key="11">
    <source>
        <dbReference type="Pfam" id="PF04290"/>
    </source>
</evidence>
<evidence type="ECO:0000256" key="8">
    <source>
        <dbReference type="ARBA" id="ARBA00038436"/>
    </source>
</evidence>
<protein>
    <recommendedName>
        <fullName evidence="9">TRAP transporter small permease protein</fullName>
    </recommendedName>
</protein>
<feature type="transmembrane region" description="Helical" evidence="9">
    <location>
        <begin position="185"/>
        <end position="209"/>
    </location>
</feature>
<dbReference type="EMBL" id="QLIX01000006">
    <property type="protein sequence ID" value="RAI59053.1"/>
    <property type="molecule type" value="Genomic_DNA"/>
</dbReference>
<dbReference type="InterPro" id="IPR007387">
    <property type="entry name" value="TRAP_DctQ"/>
</dbReference>
<evidence type="ECO:0000256" key="5">
    <source>
        <dbReference type="ARBA" id="ARBA00022692"/>
    </source>
</evidence>
<dbReference type="GO" id="GO:0022857">
    <property type="term" value="F:transmembrane transporter activity"/>
    <property type="evidence" value="ECO:0007669"/>
    <property type="project" value="UniProtKB-UniRule"/>
</dbReference>
<dbReference type="InterPro" id="IPR055348">
    <property type="entry name" value="DctQ"/>
</dbReference>
<dbReference type="AlphaFoldDB" id="A0A327MA94"/>
<name>A0A327MA94_9PROT</name>
<keyword evidence="2 9" id="KW-0813">Transport</keyword>
<feature type="domain" description="Tripartite ATP-independent periplasmic transporters DctQ component" evidence="11">
    <location>
        <begin position="123"/>
        <end position="251"/>
    </location>
</feature>
<keyword evidence="4 9" id="KW-0997">Cell inner membrane</keyword>
<feature type="transmembrane region" description="Helical" evidence="9">
    <location>
        <begin position="233"/>
        <end position="258"/>
    </location>
</feature>
<comment type="similarity">
    <text evidence="8 9">Belongs to the TRAP transporter small permease family.</text>
</comment>
<feature type="region of interest" description="Disordered" evidence="10">
    <location>
        <begin position="288"/>
        <end position="307"/>
    </location>
</feature>
<feature type="compositionally biased region" description="Basic and acidic residues" evidence="10">
    <location>
        <begin position="26"/>
        <end position="36"/>
    </location>
</feature>
<comment type="caution">
    <text evidence="12">The sequence shown here is derived from an EMBL/GenBank/DDBJ whole genome shotgun (WGS) entry which is preliminary data.</text>
</comment>
<keyword evidence="5 9" id="KW-0812">Transmembrane</keyword>
<keyword evidence="6 9" id="KW-1133">Transmembrane helix</keyword>
<proteinExistence type="inferred from homology"/>
<keyword evidence="7 9" id="KW-0472">Membrane</keyword>
<dbReference type="Pfam" id="PF04290">
    <property type="entry name" value="DctQ"/>
    <property type="match status" value="1"/>
</dbReference>
<keyword evidence="3" id="KW-1003">Cell membrane</keyword>
<dbReference type="PANTHER" id="PTHR35011:SF10">
    <property type="entry name" value="TRAP TRANSPORTER SMALL PERMEASE PROTEIN"/>
    <property type="match status" value="1"/>
</dbReference>
<gene>
    <name evidence="12" type="ORF">DOO78_10985</name>
</gene>
<reference evidence="13" key="1">
    <citation type="submission" date="2018-06" db="EMBL/GenBank/DDBJ databases">
        <authorList>
            <person name="Khan S.A."/>
        </authorList>
    </citation>
    <scope>NUCLEOTIDE SEQUENCE [LARGE SCALE GENOMIC DNA]</scope>
    <source>
        <strain evidence="13">DB-1506</strain>
    </source>
</reference>
<evidence type="ECO:0000256" key="2">
    <source>
        <dbReference type="ARBA" id="ARBA00022448"/>
    </source>
</evidence>
<organism evidence="12 13">
    <name type="scientific">Roseicella frigidaeris</name>
    <dbReference type="NCBI Taxonomy" id="2230885"/>
    <lineage>
        <taxon>Bacteria</taxon>
        <taxon>Pseudomonadati</taxon>
        <taxon>Pseudomonadota</taxon>
        <taxon>Alphaproteobacteria</taxon>
        <taxon>Acetobacterales</taxon>
        <taxon>Roseomonadaceae</taxon>
        <taxon>Roseicella</taxon>
    </lineage>
</organism>
<dbReference type="Proteomes" id="UP000249065">
    <property type="component" value="Unassembled WGS sequence"/>
</dbReference>
<evidence type="ECO:0000256" key="3">
    <source>
        <dbReference type="ARBA" id="ARBA00022475"/>
    </source>
</evidence>
<evidence type="ECO:0000256" key="4">
    <source>
        <dbReference type="ARBA" id="ARBA00022519"/>
    </source>
</evidence>
<keyword evidence="13" id="KW-1185">Reference proteome</keyword>
<feature type="region of interest" description="Disordered" evidence="10">
    <location>
        <begin position="1"/>
        <end position="53"/>
    </location>
</feature>
<evidence type="ECO:0000256" key="9">
    <source>
        <dbReference type="RuleBase" id="RU369079"/>
    </source>
</evidence>
<sequence>MGARRRGDARRSRLRHRQGGGVQDPQPRRQADRRGGGDAGRPRGAARDPGEKRAARLRQALRRPLRRGVKPGDRADRRRAFRRVSGGARLPAPLRAARRLRQGIAGFAAVMAYLAGWNYILCALFITFDVVARSLLGFSSAATTEVTGYMLAGGIAWSLAHTLARRAHIRVDVWVNRLPLRFRSVLHLVSLLLLFGFALFCAWAAWALLDESLLFEAHDNSALRIPLALPQGIWGFGILVFCAMIAALVLESVLSLLLGRAGELDRLLGSRTLEDETAEALEAVEMAREGARPPAEAPPGLKRSLSA</sequence>
<accession>A0A327MA94</accession>
<dbReference type="OrthoDB" id="6160477at2"/>
<evidence type="ECO:0000313" key="12">
    <source>
        <dbReference type="EMBL" id="RAI59053.1"/>
    </source>
</evidence>
<evidence type="ECO:0000256" key="6">
    <source>
        <dbReference type="ARBA" id="ARBA00022989"/>
    </source>
</evidence>
<comment type="function">
    <text evidence="9">Part of the tripartite ATP-independent periplasmic (TRAP) transport system.</text>
</comment>
<dbReference type="PANTHER" id="PTHR35011">
    <property type="entry name" value="2,3-DIKETO-L-GULONATE TRAP TRANSPORTER SMALL PERMEASE PROTEIN YIAM"/>
    <property type="match status" value="1"/>
</dbReference>
<evidence type="ECO:0000313" key="13">
    <source>
        <dbReference type="Proteomes" id="UP000249065"/>
    </source>
</evidence>
<dbReference type="GO" id="GO:0015740">
    <property type="term" value="P:C4-dicarboxylate transport"/>
    <property type="evidence" value="ECO:0007669"/>
    <property type="project" value="TreeGrafter"/>
</dbReference>
<evidence type="ECO:0000256" key="10">
    <source>
        <dbReference type="SAM" id="MobiDB-lite"/>
    </source>
</evidence>
<dbReference type="GO" id="GO:0005886">
    <property type="term" value="C:plasma membrane"/>
    <property type="evidence" value="ECO:0007669"/>
    <property type="project" value="UniProtKB-SubCell"/>
</dbReference>
<feature type="compositionally biased region" description="Basic and acidic residues" evidence="10">
    <location>
        <begin position="1"/>
        <end position="11"/>
    </location>
</feature>
<evidence type="ECO:0000256" key="1">
    <source>
        <dbReference type="ARBA" id="ARBA00004429"/>
    </source>
</evidence>
<feature type="transmembrane region" description="Helical" evidence="9">
    <location>
        <begin position="104"/>
        <end position="126"/>
    </location>
</feature>
<evidence type="ECO:0000256" key="7">
    <source>
        <dbReference type="ARBA" id="ARBA00023136"/>
    </source>
</evidence>
<comment type="subcellular location">
    <subcellularLocation>
        <location evidence="1 9">Cell inner membrane</location>
        <topology evidence="1 9">Multi-pass membrane protein</topology>
    </subcellularLocation>
</comment>
<comment type="subunit">
    <text evidence="9">The complex comprises the extracytoplasmic solute receptor protein and the two transmembrane proteins.</text>
</comment>